<comment type="caution">
    <text evidence="1">The sequence shown here is derived from an EMBL/GenBank/DDBJ whole genome shotgun (WGS) entry which is preliminary data.</text>
</comment>
<dbReference type="EMBL" id="NBSK02000009">
    <property type="protein sequence ID" value="KAJ0187900.1"/>
    <property type="molecule type" value="Genomic_DNA"/>
</dbReference>
<accession>A0A9R1WS87</accession>
<dbReference type="Proteomes" id="UP000235145">
    <property type="component" value="Unassembled WGS sequence"/>
</dbReference>
<keyword evidence="2" id="KW-1185">Reference proteome</keyword>
<protein>
    <submittedName>
        <fullName evidence="1">Uncharacterized protein</fullName>
    </submittedName>
</protein>
<dbReference type="AlphaFoldDB" id="A0A9R1WS87"/>
<evidence type="ECO:0000313" key="1">
    <source>
        <dbReference type="EMBL" id="KAJ0187900.1"/>
    </source>
</evidence>
<reference evidence="1 2" key="1">
    <citation type="journal article" date="2017" name="Nat. Commun.">
        <title>Genome assembly with in vitro proximity ligation data and whole-genome triplication in lettuce.</title>
        <authorList>
            <person name="Reyes-Chin-Wo S."/>
            <person name="Wang Z."/>
            <person name="Yang X."/>
            <person name="Kozik A."/>
            <person name="Arikit S."/>
            <person name="Song C."/>
            <person name="Xia L."/>
            <person name="Froenicke L."/>
            <person name="Lavelle D.O."/>
            <person name="Truco M.J."/>
            <person name="Xia R."/>
            <person name="Zhu S."/>
            <person name="Xu C."/>
            <person name="Xu H."/>
            <person name="Xu X."/>
            <person name="Cox K."/>
            <person name="Korf I."/>
            <person name="Meyers B.C."/>
            <person name="Michelmore R.W."/>
        </authorList>
    </citation>
    <scope>NUCLEOTIDE SEQUENCE [LARGE SCALE GENOMIC DNA]</scope>
    <source>
        <strain evidence="2">cv. Salinas</strain>
        <tissue evidence="1">Seedlings</tissue>
    </source>
</reference>
<sequence>MTILLDPYESDMVSKYGDDTSWHPLLHNETWYDVYKRVKKGRIYAFMYVSDSMIVLEGTSSRITSQEVYFILYHIKFSYHDIVLVESTKLCMNMYEMRCMGR</sequence>
<gene>
    <name evidence="1" type="ORF">LSAT_V11C900502110</name>
</gene>
<organism evidence="1 2">
    <name type="scientific">Lactuca sativa</name>
    <name type="common">Garden lettuce</name>
    <dbReference type="NCBI Taxonomy" id="4236"/>
    <lineage>
        <taxon>Eukaryota</taxon>
        <taxon>Viridiplantae</taxon>
        <taxon>Streptophyta</taxon>
        <taxon>Embryophyta</taxon>
        <taxon>Tracheophyta</taxon>
        <taxon>Spermatophyta</taxon>
        <taxon>Magnoliopsida</taxon>
        <taxon>eudicotyledons</taxon>
        <taxon>Gunneridae</taxon>
        <taxon>Pentapetalae</taxon>
        <taxon>asterids</taxon>
        <taxon>campanulids</taxon>
        <taxon>Asterales</taxon>
        <taxon>Asteraceae</taxon>
        <taxon>Cichorioideae</taxon>
        <taxon>Cichorieae</taxon>
        <taxon>Lactucinae</taxon>
        <taxon>Lactuca</taxon>
    </lineage>
</organism>
<proteinExistence type="predicted"/>
<name>A0A9R1WS87_LACSA</name>
<evidence type="ECO:0000313" key="2">
    <source>
        <dbReference type="Proteomes" id="UP000235145"/>
    </source>
</evidence>